<protein>
    <submittedName>
        <fullName evidence="11">POL1 protein</fullName>
    </submittedName>
</protein>
<dbReference type="Gene3D" id="1.10.10.200">
    <property type="match status" value="1"/>
</dbReference>
<comment type="caution">
    <text evidence="11">The sequence shown here is derived from an EMBL/GenBank/DDBJ whole genome shotgun (WGS) entry which is preliminary data.</text>
</comment>
<dbReference type="PANTHER" id="PTHR41694:SF3">
    <property type="entry name" value="RNA-DIRECTED DNA POLYMERASE-RELATED"/>
    <property type="match status" value="1"/>
</dbReference>
<keyword evidence="12" id="KW-1185">Reference proteome</keyword>
<dbReference type="GO" id="GO:0008270">
    <property type="term" value="F:zinc ion binding"/>
    <property type="evidence" value="ECO:0007669"/>
    <property type="project" value="UniProtKB-KW"/>
</dbReference>
<keyword evidence="4" id="KW-0479">Metal-binding</keyword>
<evidence type="ECO:0000256" key="7">
    <source>
        <dbReference type="ARBA" id="ARBA00022918"/>
    </source>
</evidence>
<keyword evidence="1" id="KW-0808">Transferase</keyword>
<dbReference type="Pfam" id="PF00075">
    <property type="entry name" value="RNase_H"/>
    <property type="match status" value="1"/>
</dbReference>
<feature type="non-terminal residue" evidence="11">
    <location>
        <position position="1"/>
    </location>
</feature>
<evidence type="ECO:0000256" key="5">
    <source>
        <dbReference type="ARBA" id="ARBA00022759"/>
    </source>
</evidence>
<dbReference type="InterPro" id="IPR036397">
    <property type="entry name" value="RNaseH_sf"/>
</dbReference>
<evidence type="ECO:0000256" key="4">
    <source>
        <dbReference type="ARBA" id="ARBA00022723"/>
    </source>
</evidence>
<evidence type="ECO:0000256" key="2">
    <source>
        <dbReference type="ARBA" id="ARBA00022695"/>
    </source>
</evidence>
<keyword evidence="6" id="KW-0378">Hydrolase</keyword>
<dbReference type="GO" id="GO:0004523">
    <property type="term" value="F:RNA-DNA hybrid ribonuclease activity"/>
    <property type="evidence" value="ECO:0007669"/>
    <property type="project" value="InterPro"/>
</dbReference>
<evidence type="ECO:0000313" key="11">
    <source>
        <dbReference type="EMBL" id="NXX74875.1"/>
    </source>
</evidence>
<keyword evidence="2" id="KW-0548">Nucleotidyltransferase</keyword>
<feature type="domain" description="RNase H type-1" evidence="10">
    <location>
        <begin position="11"/>
        <end position="142"/>
    </location>
</feature>
<evidence type="ECO:0000256" key="8">
    <source>
        <dbReference type="PROSITE-ProRule" id="PRU00450"/>
    </source>
</evidence>
<keyword evidence="3" id="KW-0540">Nuclease</keyword>
<evidence type="ECO:0000256" key="1">
    <source>
        <dbReference type="ARBA" id="ARBA00022679"/>
    </source>
</evidence>
<dbReference type="PROSITE" id="PS50876">
    <property type="entry name" value="ZF_INTEGRASE"/>
    <property type="match status" value="1"/>
</dbReference>
<dbReference type="EMBL" id="WBNH01001251">
    <property type="protein sequence ID" value="NXX74875.1"/>
    <property type="molecule type" value="Genomic_DNA"/>
</dbReference>
<keyword evidence="5" id="KW-0255">Endonuclease</keyword>
<dbReference type="InterPro" id="IPR012337">
    <property type="entry name" value="RNaseH-like_sf"/>
</dbReference>
<gene>
    <name evidence="11" type="primary">Pol_1</name>
    <name evidence="11" type="ORF">UROIND_R15160</name>
</gene>
<dbReference type="PANTHER" id="PTHR41694">
    <property type="entry name" value="ENDOGENOUS RETROVIRUS GROUP K MEMBER POL PROTEIN"/>
    <property type="match status" value="1"/>
</dbReference>
<evidence type="ECO:0000256" key="6">
    <source>
        <dbReference type="ARBA" id="ARBA00022801"/>
    </source>
</evidence>
<evidence type="ECO:0000256" key="3">
    <source>
        <dbReference type="ARBA" id="ARBA00022722"/>
    </source>
</evidence>
<dbReference type="OrthoDB" id="9350948at2759"/>
<reference evidence="11" key="1">
    <citation type="submission" date="2020-02" db="EMBL/GenBank/DDBJ databases">
        <title>Bird 10,000 Genomes (B10K) Project - Family phase.</title>
        <authorList>
            <person name="Zhang G."/>
        </authorList>
    </citation>
    <scope>NUCLEOTIDE SEQUENCE</scope>
    <source>
        <strain evidence="11">B10K-DU-030-59</strain>
    </source>
</reference>
<feature type="non-terminal residue" evidence="11">
    <location>
        <position position="183"/>
    </location>
</feature>
<accession>A0A852KDL2</accession>
<dbReference type="SUPFAM" id="SSF53098">
    <property type="entry name" value="Ribonuclease H-like"/>
    <property type="match status" value="1"/>
</dbReference>
<dbReference type="InterPro" id="IPR017856">
    <property type="entry name" value="Integrase-like_N"/>
</dbReference>
<evidence type="ECO:0000313" key="12">
    <source>
        <dbReference type="Proteomes" id="UP000654395"/>
    </source>
</evidence>
<dbReference type="SUPFAM" id="SSF46919">
    <property type="entry name" value="N-terminal Zn binding domain of HIV integrase"/>
    <property type="match status" value="1"/>
</dbReference>
<keyword evidence="8" id="KW-0862">Zinc</keyword>
<feature type="domain" description="Integrase-type" evidence="9">
    <location>
        <begin position="141"/>
        <end position="182"/>
    </location>
</feature>
<dbReference type="InterPro" id="IPR002156">
    <property type="entry name" value="RNaseH_domain"/>
</dbReference>
<dbReference type="Pfam" id="PF02022">
    <property type="entry name" value="Integrase_Zn"/>
    <property type="match status" value="1"/>
</dbReference>
<proteinExistence type="predicted"/>
<evidence type="ECO:0000259" key="10">
    <source>
        <dbReference type="PROSITE" id="PS50879"/>
    </source>
</evidence>
<dbReference type="PROSITE" id="PS50879">
    <property type="entry name" value="RNASE_H_1"/>
    <property type="match status" value="1"/>
</dbReference>
<dbReference type="GO" id="GO:0035613">
    <property type="term" value="F:RNA stem-loop binding"/>
    <property type="evidence" value="ECO:0007669"/>
    <property type="project" value="TreeGrafter"/>
</dbReference>
<evidence type="ECO:0000259" key="9">
    <source>
        <dbReference type="PROSITE" id="PS50876"/>
    </source>
</evidence>
<dbReference type="AlphaFoldDB" id="A0A852KDL2"/>
<dbReference type="InterPro" id="IPR003308">
    <property type="entry name" value="Integrase_Zn-bd_dom_N"/>
</dbReference>
<dbReference type="Proteomes" id="UP000654395">
    <property type="component" value="Unassembled WGS sequence"/>
</dbReference>
<name>A0A852KDL2_UROIN</name>
<keyword evidence="7" id="KW-0695">RNA-directed DNA polymerase</keyword>
<sequence length="183" mass="20060">PTAQVRVLDAPQEGPTLFTDASSVTKSAVIVWQDQREWRKVTFSQTASSVQYLEALAVSKALSMYPDTHANVVTDSMFVFKLVRNMSQPGWAGSKIALLLEASLQRRSATATIIHVNSHSRLDGFFQTSNTKADEAARGVWTLAQARQLHEDLHLGPKALSRRASISISEARGVVATCPHCQK</sequence>
<keyword evidence="8" id="KW-0863">Zinc-finger</keyword>
<dbReference type="GO" id="GO:0003964">
    <property type="term" value="F:RNA-directed DNA polymerase activity"/>
    <property type="evidence" value="ECO:0007669"/>
    <property type="project" value="UniProtKB-KW"/>
</dbReference>
<dbReference type="Gene3D" id="3.30.420.10">
    <property type="entry name" value="Ribonuclease H-like superfamily/Ribonuclease H"/>
    <property type="match status" value="1"/>
</dbReference>
<organism evidence="11 12">
    <name type="scientific">Urocolius indicus</name>
    <name type="common">Red-faced mousebird</name>
    <name type="synonym">Colius indicus</name>
    <dbReference type="NCBI Taxonomy" id="458196"/>
    <lineage>
        <taxon>Eukaryota</taxon>
        <taxon>Metazoa</taxon>
        <taxon>Chordata</taxon>
        <taxon>Craniata</taxon>
        <taxon>Vertebrata</taxon>
        <taxon>Euteleostomi</taxon>
        <taxon>Archelosauria</taxon>
        <taxon>Archosauria</taxon>
        <taxon>Dinosauria</taxon>
        <taxon>Saurischia</taxon>
        <taxon>Theropoda</taxon>
        <taxon>Coelurosauria</taxon>
        <taxon>Aves</taxon>
        <taxon>Neognathae</taxon>
        <taxon>Neoaves</taxon>
        <taxon>Telluraves</taxon>
        <taxon>Coraciimorphae</taxon>
        <taxon>Coliiformes</taxon>
        <taxon>Coliidae</taxon>
        <taxon>Urocolius</taxon>
    </lineage>
</organism>